<accession>A0A5N5JT12</accession>
<dbReference type="EMBL" id="VDCV01000016">
    <property type="protein sequence ID" value="KAB5521224.1"/>
    <property type="molecule type" value="Genomic_DNA"/>
</dbReference>
<dbReference type="Proteomes" id="UP000326939">
    <property type="component" value="Chromosome 16"/>
</dbReference>
<proteinExistence type="predicted"/>
<evidence type="ECO:0000313" key="2">
    <source>
        <dbReference type="Proteomes" id="UP000326939"/>
    </source>
</evidence>
<evidence type="ECO:0000313" key="1">
    <source>
        <dbReference type="EMBL" id="KAB5521224.1"/>
    </source>
</evidence>
<comment type="caution">
    <text evidence="1">The sequence shown here is derived from an EMBL/GenBank/DDBJ whole genome shotgun (WGS) entry which is preliminary data.</text>
</comment>
<protein>
    <submittedName>
        <fullName evidence="1">Uncharacterized protein</fullName>
    </submittedName>
</protein>
<dbReference type="AlphaFoldDB" id="A0A5N5JT12"/>
<gene>
    <name evidence="1" type="ORF">DKX38_025543</name>
</gene>
<reference evidence="2" key="1">
    <citation type="journal article" date="2019" name="Gigascience">
        <title>De novo genome assembly of the endangered Acer yangbiense, a plant species with extremely small populations endemic to Yunnan Province, China.</title>
        <authorList>
            <person name="Yang J."/>
            <person name="Wariss H.M."/>
            <person name="Tao L."/>
            <person name="Zhang R."/>
            <person name="Yun Q."/>
            <person name="Hollingsworth P."/>
            <person name="Dao Z."/>
            <person name="Luo G."/>
            <person name="Guo H."/>
            <person name="Ma Y."/>
            <person name="Sun W."/>
        </authorList>
    </citation>
    <scope>NUCLEOTIDE SEQUENCE [LARGE SCALE GENOMIC DNA]</scope>
    <source>
        <strain evidence="2">cv. br00</strain>
    </source>
</reference>
<name>A0A5N5JT12_9ROSI</name>
<keyword evidence="2" id="KW-1185">Reference proteome</keyword>
<sequence length="120" mass="13512">MEKEAASSRMPNLMSPHGITRTLAIMKPERKEVNLEQSSNGSRLKLIYKASMTYNRSLEVDIHKDREGATDIHKHREGGAGSTALELVDHRTEKVVKRGQEVEAVEPQMRDSPEMVGERS</sequence>
<organism evidence="1 2">
    <name type="scientific">Salix brachista</name>
    <dbReference type="NCBI Taxonomy" id="2182728"/>
    <lineage>
        <taxon>Eukaryota</taxon>
        <taxon>Viridiplantae</taxon>
        <taxon>Streptophyta</taxon>
        <taxon>Embryophyta</taxon>
        <taxon>Tracheophyta</taxon>
        <taxon>Spermatophyta</taxon>
        <taxon>Magnoliopsida</taxon>
        <taxon>eudicotyledons</taxon>
        <taxon>Gunneridae</taxon>
        <taxon>Pentapetalae</taxon>
        <taxon>rosids</taxon>
        <taxon>fabids</taxon>
        <taxon>Malpighiales</taxon>
        <taxon>Salicaceae</taxon>
        <taxon>Saliceae</taxon>
        <taxon>Salix</taxon>
    </lineage>
</organism>